<keyword evidence="1" id="KW-0507">mRNA processing</keyword>
<dbReference type="InterPro" id="IPR001878">
    <property type="entry name" value="Znf_CCHC"/>
</dbReference>
<dbReference type="InterPro" id="IPR036875">
    <property type="entry name" value="Znf_CCHC_sf"/>
</dbReference>
<feature type="domain" description="CCHC-type" evidence="4">
    <location>
        <begin position="30"/>
        <end position="46"/>
    </location>
</feature>
<dbReference type="GO" id="GO:0003676">
    <property type="term" value="F:nucleic acid binding"/>
    <property type="evidence" value="ECO:0007669"/>
    <property type="project" value="InterPro"/>
</dbReference>
<proteinExistence type="predicted"/>
<evidence type="ECO:0000256" key="1">
    <source>
        <dbReference type="ARBA" id="ARBA00022664"/>
    </source>
</evidence>
<dbReference type="EMBL" id="VSWC01000040">
    <property type="protein sequence ID" value="KAA1105739.1"/>
    <property type="molecule type" value="Genomic_DNA"/>
</dbReference>
<dbReference type="SMART" id="SM00343">
    <property type="entry name" value="ZnF_C2HC"/>
    <property type="match status" value="1"/>
</dbReference>
<evidence type="ECO:0000256" key="2">
    <source>
        <dbReference type="PROSITE-ProRule" id="PRU00047"/>
    </source>
</evidence>
<evidence type="ECO:0000313" key="5">
    <source>
        <dbReference type="EMBL" id="KAA1105739.1"/>
    </source>
</evidence>
<dbReference type="OrthoDB" id="1731756at2759"/>
<dbReference type="PROSITE" id="PS50158">
    <property type="entry name" value="ZF_CCHC"/>
    <property type="match status" value="1"/>
</dbReference>
<evidence type="ECO:0000313" key="6">
    <source>
        <dbReference type="Proteomes" id="UP000324748"/>
    </source>
</evidence>
<dbReference type="Gene3D" id="4.10.60.10">
    <property type="entry name" value="Zinc finger, CCHC-type"/>
    <property type="match status" value="1"/>
</dbReference>
<protein>
    <recommendedName>
        <fullName evidence="4">CCHC-type domain-containing protein</fullName>
    </recommendedName>
</protein>
<feature type="region of interest" description="Disordered" evidence="3">
    <location>
        <begin position="39"/>
        <end position="64"/>
    </location>
</feature>
<evidence type="ECO:0000256" key="3">
    <source>
        <dbReference type="SAM" id="MobiDB-lite"/>
    </source>
</evidence>
<sequence length="96" mass="10780">MHRFFDAMHRFFDAIPIHGYLSHHIASFHRCYNCGERGHHSSRCPKPQKKNKATTQGNGVAARAGAKSTVPLGCYGSEDEENDDDSFDDEIDVVWG</sequence>
<feature type="compositionally biased region" description="Basic residues" evidence="3">
    <location>
        <begin position="40"/>
        <end position="52"/>
    </location>
</feature>
<evidence type="ECO:0000259" key="4">
    <source>
        <dbReference type="PROSITE" id="PS50158"/>
    </source>
</evidence>
<gene>
    <name evidence="5" type="ORF">PGT21_017282</name>
</gene>
<dbReference type="AlphaFoldDB" id="A0A5B0PYA1"/>
<dbReference type="GO" id="GO:0006397">
    <property type="term" value="P:mRNA processing"/>
    <property type="evidence" value="ECO:0007669"/>
    <property type="project" value="UniProtKB-KW"/>
</dbReference>
<comment type="caution">
    <text evidence="5">The sequence shown here is derived from an EMBL/GenBank/DDBJ whole genome shotgun (WGS) entry which is preliminary data.</text>
</comment>
<dbReference type="Proteomes" id="UP000324748">
    <property type="component" value="Unassembled WGS sequence"/>
</dbReference>
<dbReference type="Pfam" id="PF00098">
    <property type="entry name" value="zf-CCHC"/>
    <property type="match status" value="1"/>
</dbReference>
<accession>A0A5B0PYA1</accession>
<keyword evidence="2" id="KW-0862">Zinc</keyword>
<organism evidence="5 6">
    <name type="scientific">Puccinia graminis f. sp. tritici</name>
    <dbReference type="NCBI Taxonomy" id="56615"/>
    <lineage>
        <taxon>Eukaryota</taxon>
        <taxon>Fungi</taxon>
        <taxon>Dikarya</taxon>
        <taxon>Basidiomycota</taxon>
        <taxon>Pucciniomycotina</taxon>
        <taxon>Pucciniomycetes</taxon>
        <taxon>Pucciniales</taxon>
        <taxon>Pucciniaceae</taxon>
        <taxon>Puccinia</taxon>
    </lineage>
</organism>
<dbReference type="GO" id="GO:0008270">
    <property type="term" value="F:zinc ion binding"/>
    <property type="evidence" value="ECO:0007669"/>
    <property type="project" value="UniProtKB-KW"/>
</dbReference>
<keyword evidence="6" id="KW-1185">Reference proteome</keyword>
<keyword evidence="2" id="KW-0479">Metal-binding</keyword>
<reference evidence="5 6" key="1">
    <citation type="submission" date="2019-05" db="EMBL/GenBank/DDBJ databases">
        <title>Emergence of the Ug99 lineage of the wheat stem rust pathogen through somatic hybridization.</title>
        <authorList>
            <person name="Li F."/>
            <person name="Upadhyaya N.M."/>
            <person name="Sperschneider J."/>
            <person name="Matny O."/>
            <person name="Nguyen-Phuc H."/>
            <person name="Mago R."/>
            <person name="Raley C."/>
            <person name="Miller M.E."/>
            <person name="Silverstein K.A.T."/>
            <person name="Henningsen E."/>
            <person name="Hirsch C.D."/>
            <person name="Visser B."/>
            <person name="Pretorius Z.A."/>
            <person name="Steffenson B.J."/>
            <person name="Schwessinger B."/>
            <person name="Dodds P.N."/>
            <person name="Figueroa M."/>
        </authorList>
    </citation>
    <scope>NUCLEOTIDE SEQUENCE [LARGE SCALE GENOMIC DNA]</scope>
    <source>
        <strain evidence="5">21-0</strain>
    </source>
</reference>
<keyword evidence="2" id="KW-0863">Zinc-finger</keyword>
<name>A0A5B0PYA1_PUCGR</name>
<dbReference type="SUPFAM" id="SSF57756">
    <property type="entry name" value="Retrovirus zinc finger-like domains"/>
    <property type="match status" value="1"/>
</dbReference>